<feature type="transmembrane region" description="Helical" evidence="7">
    <location>
        <begin position="100"/>
        <end position="124"/>
    </location>
</feature>
<sequence length="210" mass="21083">MTSTVTTAAIQALSISISLLASGGIAAISLFDVPELQSQPASRSLPATRWLFSRGSHVLPQAASLAGAGFLYLACAALPSTTTTMGGRLLSMLHVGTNGAVVNGYLGAAALSAAIAPFTVFVMLPTTNSALISLSAEKGGARSAGDSVAGKGGASELTDLSGPQTRAQASTEEDDEKVRALLDKLGKLNLVRAFLLGAGGVLGLWTALLG</sequence>
<dbReference type="Proteomes" id="UP000294003">
    <property type="component" value="Unassembled WGS sequence"/>
</dbReference>
<comment type="caution">
    <text evidence="8">The sequence shown here is derived from an EMBL/GenBank/DDBJ whole genome shotgun (WGS) entry which is preliminary data.</text>
</comment>
<keyword evidence="2 7" id="KW-0812">Transmembrane</keyword>
<keyword evidence="4 7" id="KW-0472">Membrane</keyword>
<evidence type="ECO:0008006" key="10">
    <source>
        <dbReference type="Google" id="ProtNLM"/>
    </source>
</evidence>
<dbReference type="Pfam" id="PF08592">
    <property type="entry name" value="Anthrone_oxy"/>
    <property type="match status" value="1"/>
</dbReference>
<dbReference type="EMBL" id="QJNS01000068">
    <property type="protein sequence ID" value="RYO89704.1"/>
    <property type="molecule type" value="Genomic_DNA"/>
</dbReference>
<protein>
    <recommendedName>
        <fullName evidence="10">DUF1772-domain-containing protein</fullName>
    </recommendedName>
</protein>
<evidence type="ECO:0000256" key="5">
    <source>
        <dbReference type="ARBA" id="ARBA00034313"/>
    </source>
</evidence>
<keyword evidence="3 7" id="KW-1133">Transmembrane helix</keyword>
<feature type="transmembrane region" description="Helical" evidence="7">
    <location>
        <begin position="58"/>
        <end position="80"/>
    </location>
</feature>
<evidence type="ECO:0000256" key="3">
    <source>
        <dbReference type="ARBA" id="ARBA00022989"/>
    </source>
</evidence>
<feature type="region of interest" description="Disordered" evidence="6">
    <location>
        <begin position="141"/>
        <end position="173"/>
    </location>
</feature>
<feature type="transmembrane region" description="Helical" evidence="7">
    <location>
        <begin position="189"/>
        <end position="208"/>
    </location>
</feature>
<reference evidence="8 9" key="1">
    <citation type="submission" date="2018-06" db="EMBL/GenBank/DDBJ databases">
        <title>Complete Genomes of Monosporascus.</title>
        <authorList>
            <person name="Robinson A.J."/>
            <person name="Natvig D.O."/>
        </authorList>
    </citation>
    <scope>NUCLEOTIDE SEQUENCE [LARGE SCALE GENOMIC DNA]</scope>
    <source>
        <strain evidence="8 9">CBS 609.92</strain>
    </source>
</reference>
<evidence type="ECO:0000256" key="2">
    <source>
        <dbReference type="ARBA" id="ARBA00022692"/>
    </source>
</evidence>
<name>A0ABY0HBK2_9PEZI</name>
<evidence type="ECO:0000256" key="4">
    <source>
        <dbReference type="ARBA" id="ARBA00023136"/>
    </source>
</evidence>
<feature type="compositionally biased region" description="Polar residues" evidence="6">
    <location>
        <begin position="161"/>
        <end position="170"/>
    </location>
</feature>
<proteinExistence type="inferred from homology"/>
<evidence type="ECO:0000256" key="6">
    <source>
        <dbReference type="SAM" id="MobiDB-lite"/>
    </source>
</evidence>
<feature type="transmembrane region" description="Helical" evidence="7">
    <location>
        <begin position="12"/>
        <end position="33"/>
    </location>
</feature>
<evidence type="ECO:0000256" key="7">
    <source>
        <dbReference type="SAM" id="Phobius"/>
    </source>
</evidence>
<dbReference type="InterPro" id="IPR013901">
    <property type="entry name" value="Anthrone_oxy"/>
</dbReference>
<evidence type="ECO:0000256" key="1">
    <source>
        <dbReference type="ARBA" id="ARBA00004141"/>
    </source>
</evidence>
<keyword evidence="9" id="KW-1185">Reference proteome</keyword>
<evidence type="ECO:0000313" key="8">
    <source>
        <dbReference type="EMBL" id="RYO89704.1"/>
    </source>
</evidence>
<accession>A0ABY0HBK2</accession>
<comment type="subcellular location">
    <subcellularLocation>
        <location evidence="1">Membrane</location>
        <topology evidence="1">Multi-pass membrane protein</topology>
    </subcellularLocation>
</comment>
<gene>
    <name evidence="8" type="ORF">DL762_003069</name>
</gene>
<comment type="similarity">
    <text evidence="5">Belongs to the anthrone oxygenase family.</text>
</comment>
<dbReference type="PANTHER" id="PTHR35042">
    <property type="entry name" value="ANTHRONE OXYGENASE ENCC"/>
    <property type="match status" value="1"/>
</dbReference>
<organism evidence="8 9">
    <name type="scientific">Monosporascus cannonballus</name>
    <dbReference type="NCBI Taxonomy" id="155416"/>
    <lineage>
        <taxon>Eukaryota</taxon>
        <taxon>Fungi</taxon>
        <taxon>Dikarya</taxon>
        <taxon>Ascomycota</taxon>
        <taxon>Pezizomycotina</taxon>
        <taxon>Sordariomycetes</taxon>
        <taxon>Xylariomycetidae</taxon>
        <taxon>Xylariales</taxon>
        <taxon>Xylariales incertae sedis</taxon>
        <taxon>Monosporascus</taxon>
    </lineage>
</organism>
<dbReference type="PANTHER" id="PTHR35042:SF1">
    <property type="entry name" value="DUF1772-DOMAIN-CONTAINING PROTEIN"/>
    <property type="match status" value="1"/>
</dbReference>
<evidence type="ECO:0000313" key="9">
    <source>
        <dbReference type="Proteomes" id="UP000294003"/>
    </source>
</evidence>